<dbReference type="SUPFAM" id="SSF46785">
    <property type="entry name" value="Winged helix' DNA-binding domain"/>
    <property type="match status" value="1"/>
</dbReference>
<keyword evidence="2" id="KW-1185">Reference proteome</keyword>
<dbReference type="KEGG" id="pprt:ET464_10170"/>
<dbReference type="PANTHER" id="PTHR33221:SF15">
    <property type="entry name" value="HTH-TYPE TRANSCRIPTIONAL REGULATOR YWGB-RELATED"/>
    <property type="match status" value="1"/>
</dbReference>
<evidence type="ECO:0000313" key="1">
    <source>
        <dbReference type="EMBL" id="QAY66719.1"/>
    </source>
</evidence>
<organism evidence="1 2">
    <name type="scientific">Paenibacillus protaetiae</name>
    <dbReference type="NCBI Taxonomy" id="2509456"/>
    <lineage>
        <taxon>Bacteria</taxon>
        <taxon>Bacillati</taxon>
        <taxon>Bacillota</taxon>
        <taxon>Bacilli</taxon>
        <taxon>Bacillales</taxon>
        <taxon>Paenibacillaceae</taxon>
        <taxon>Paenibacillus</taxon>
    </lineage>
</organism>
<dbReference type="InterPro" id="IPR036388">
    <property type="entry name" value="WH-like_DNA-bd_sf"/>
</dbReference>
<gene>
    <name evidence="1" type="ORF">ET464_10170</name>
</gene>
<dbReference type="Gene3D" id="1.10.10.10">
    <property type="entry name" value="Winged helix-like DNA-binding domain superfamily/Winged helix DNA-binding domain"/>
    <property type="match status" value="1"/>
</dbReference>
<dbReference type="PANTHER" id="PTHR33221">
    <property type="entry name" value="WINGED HELIX-TURN-HELIX TRANSCRIPTIONAL REGULATOR, RRF2 FAMILY"/>
    <property type="match status" value="1"/>
</dbReference>
<dbReference type="InterPro" id="IPR036390">
    <property type="entry name" value="WH_DNA-bd_sf"/>
</dbReference>
<evidence type="ECO:0000313" key="2">
    <source>
        <dbReference type="Proteomes" id="UP000293568"/>
    </source>
</evidence>
<dbReference type="FunFam" id="1.10.10.10:FF:000138">
    <property type="entry name" value="Rrf2 family transcriptional regulator"/>
    <property type="match status" value="1"/>
</dbReference>
<dbReference type="AlphaFoldDB" id="A0A4P6EY71"/>
<accession>A0A4P6EY71</accession>
<dbReference type="GO" id="GO:0005829">
    <property type="term" value="C:cytosol"/>
    <property type="evidence" value="ECO:0007669"/>
    <property type="project" value="TreeGrafter"/>
</dbReference>
<dbReference type="InterPro" id="IPR000944">
    <property type="entry name" value="Tscrpt_reg_Rrf2"/>
</dbReference>
<protein>
    <submittedName>
        <fullName evidence="1">Rrf2 family transcriptional regulator</fullName>
    </submittedName>
</protein>
<dbReference type="Proteomes" id="UP000293568">
    <property type="component" value="Chromosome"/>
</dbReference>
<name>A0A4P6EY71_9BACL</name>
<proteinExistence type="predicted"/>
<sequence length="149" mass="15950">MSINTKLSVGIHILALLDTNKENVNTSEYMASSINTNPAVVRKITGLLRNAGMVEARPGVAGAKLAKPIAGITLLDVYRAVNPEHGTDLFSMHNNPNPDCLIGRHVQTSLESHFAAAQRALELELEKVTVGDIVHDIMAMEHDGSLSGS</sequence>
<dbReference type="EMBL" id="CP035492">
    <property type="protein sequence ID" value="QAY66719.1"/>
    <property type="molecule type" value="Genomic_DNA"/>
</dbReference>
<dbReference type="GO" id="GO:0003700">
    <property type="term" value="F:DNA-binding transcription factor activity"/>
    <property type="evidence" value="ECO:0007669"/>
    <property type="project" value="TreeGrafter"/>
</dbReference>
<reference evidence="1 2" key="1">
    <citation type="submission" date="2019-01" db="EMBL/GenBank/DDBJ databases">
        <title>Genome sequencing of strain FW100M-2.</title>
        <authorList>
            <person name="Heo J."/>
            <person name="Kim S.-J."/>
            <person name="Kim J.-S."/>
            <person name="Hong S.-B."/>
            <person name="Kwon S.-W."/>
        </authorList>
    </citation>
    <scope>NUCLEOTIDE SEQUENCE [LARGE SCALE GENOMIC DNA]</scope>
    <source>
        <strain evidence="1 2">FW100M-2</strain>
    </source>
</reference>
<dbReference type="RefSeq" id="WP_129440578.1">
    <property type="nucleotide sequence ID" value="NZ_CP035492.1"/>
</dbReference>
<dbReference type="OrthoDB" id="213028at2"/>
<dbReference type="Pfam" id="PF02082">
    <property type="entry name" value="Rrf2"/>
    <property type="match status" value="1"/>
</dbReference>
<dbReference type="PROSITE" id="PS51197">
    <property type="entry name" value="HTH_RRF2_2"/>
    <property type="match status" value="1"/>
</dbReference>